<sequence length="135" mass="15232">MRNLVGYIKHVKEVARQMTQGMMPIIRIIVSNNDNSDVCIYFFGDQADFYRPFIRQHAIIKIVSARSTPLEYEHVLSNDKEINDISLTVLVETKINLNRGSFNIGSPANVVGMPIPLKDVPTHAGKFSVNITLIF</sequence>
<comment type="caution">
    <text evidence="1">The sequence shown here is derived from an EMBL/GenBank/DDBJ whole genome shotgun (WGS) entry which is preliminary data.</text>
</comment>
<gene>
    <name evidence="1" type="ORF">KQX54_011233</name>
</gene>
<accession>A0AAV7IK41</accession>
<keyword evidence="2" id="KW-1185">Reference proteome</keyword>
<dbReference type="EMBL" id="JAHXZJ010001492">
    <property type="protein sequence ID" value="KAH0552500.1"/>
    <property type="molecule type" value="Genomic_DNA"/>
</dbReference>
<reference evidence="1 2" key="1">
    <citation type="journal article" date="2021" name="J. Hered.">
        <title>A chromosome-level genome assembly of the parasitoid wasp, Cotesia glomerata (Hymenoptera: Braconidae).</title>
        <authorList>
            <person name="Pinto B.J."/>
            <person name="Weis J.J."/>
            <person name="Gamble T."/>
            <person name="Ode P.J."/>
            <person name="Paul R."/>
            <person name="Zaspel J.M."/>
        </authorList>
    </citation>
    <scope>NUCLEOTIDE SEQUENCE [LARGE SCALE GENOMIC DNA]</scope>
    <source>
        <strain evidence="1">CgM1</strain>
    </source>
</reference>
<evidence type="ECO:0000313" key="1">
    <source>
        <dbReference type="EMBL" id="KAH0552500.1"/>
    </source>
</evidence>
<protein>
    <submittedName>
        <fullName evidence="1">Uncharacterized protein</fullName>
    </submittedName>
</protein>
<evidence type="ECO:0000313" key="2">
    <source>
        <dbReference type="Proteomes" id="UP000826195"/>
    </source>
</evidence>
<dbReference type="AlphaFoldDB" id="A0AAV7IK41"/>
<dbReference type="Proteomes" id="UP000826195">
    <property type="component" value="Unassembled WGS sequence"/>
</dbReference>
<organism evidence="1 2">
    <name type="scientific">Cotesia glomerata</name>
    <name type="common">Lepidopteran parasitic wasp</name>
    <name type="synonym">Apanteles glomeratus</name>
    <dbReference type="NCBI Taxonomy" id="32391"/>
    <lineage>
        <taxon>Eukaryota</taxon>
        <taxon>Metazoa</taxon>
        <taxon>Ecdysozoa</taxon>
        <taxon>Arthropoda</taxon>
        <taxon>Hexapoda</taxon>
        <taxon>Insecta</taxon>
        <taxon>Pterygota</taxon>
        <taxon>Neoptera</taxon>
        <taxon>Endopterygota</taxon>
        <taxon>Hymenoptera</taxon>
        <taxon>Apocrita</taxon>
        <taxon>Ichneumonoidea</taxon>
        <taxon>Braconidae</taxon>
        <taxon>Microgastrinae</taxon>
        <taxon>Cotesia</taxon>
    </lineage>
</organism>
<name>A0AAV7IK41_COTGL</name>
<proteinExistence type="predicted"/>